<dbReference type="Gene3D" id="3.30.420.10">
    <property type="entry name" value="Ribonuclease H-like superfamily/Ribonuclease H"/>
    <property type="match status" value="1"/>
</dbReference>
<protein>
    <submittedName>
        <fullName evidence="2">Integrase, catalytic region, zinc finger, CCHC-type, peptidase aspartic, catalytic</fullName>
    </submittedName>
</protein>
<dbReference type="PANTHER" id="PTHR42648">
    <property type="entry name" value="TRANSPOSASE, PUTATIVE-RELATED"/>
    <property type="match status" value="1"/>
</dbReference>
<organism evidence="2">
    <name type="scientific">Tanacetum cinerariifolium</name>
    <name type="common">Dalmatian daisy</name>
    <name type="synonym">Chrysanthemum cinerariifolium</name>
    <dbReference type="NCBI Taxonomy" id="118510"/>
    <lineage>
        <taxon>Eukaryota</taxon>
        <taxon>Viridiplantae</taxon>
        <taxon>Streptophyta</taxon>
        <taxon>Embryophyta</taxon>
        <taxon>Tracheophyta</taxon>
        <taxon>Spermatophyta</taxon>
        <taxon>Magnoliopsida</taxon>
        <taxon>eudicotyledons</taxon>
        <taxon>Gunneridae</taxon>
        <taxon>Pentapetalae</taxon>
        <taxon>asterids</taxon>
        <taxon>campanulids</taxon>
        <taxon>Asterales</taxon>
        <taxon>Asteraceae</taxon>
        <taxon>Asteroideae</taxon>
        <taxon>Anthemideae</taxon>
        <taxon>Anthemidinae</taxon>
        <taxon>Tanacetum</taxon>
    </lineage>
</organism>
<dbReference type="InterPro" id="IPR001584">
    <property type="entry name" value="Integrase_cat-core"/>
</dbReference>
<dbReference type="PANTHER" id="PTHR42648:SF18">
    <property type="entry name" value="RETROTRANSPOSON, UNCLASSIFIED-LIKE PROTEIN"/>
    <property type="match status" value="1"/>
</dbReference>
<dbReference type="InterPro" id="IPR012337">
    <property type="entry name" value="RNaseH-like_sf"/>
</dbReference>
<dbReference type="SUPFAM" id="SSF53098">
    <property type="entry name" value="Ribonuclease H-like"/>
    <property type="match status" value="1"/>
</dbReference>
<reference evidence="2" key="1">
    <citation type="journal article" date="2019" name="Sci. Rep.">
        <title>Draft genome of Tanacetum cinerariifolium, the natural source of mosquito coil.</title>
        <authorList>
            <person name="Yamashiro T."/>
            <person name="Shiraishi A."/>
            <person name="Satake H."/>
            <person name="Nakayama K."/>
        </authorList>
    </citation>
    <scope>NUCLEOTIDE SEQUENCE</scope>
</reference>
<sequence length="472" mass="54832">MSTANQQTLVESGSSDRPQILEKGSYVPWARRFLRFLDNEREGELMRNLINEDEDGVHLDEAKNDFMLDNAYGDNALEELNASVIAMARIQPTYDKSDVELAYDAEFISEVNASQIDMINGLLSKSDNEQLHHEKLKTIIHTSADEQIDYDIIFDHPIVHFGNDHFTAIIGYGDYVQGNLMICHIYYVEGLGHNLFSVGQFCDGDLEVAICSNICYVRNLEGEDLLTRSRNYNLYTIFISKMVASSLVCLKSKATSKKSWLWHRGLSHLNFGTINHLTKQDQVDGIPRFKYDKDHLCSACIFFRTKDETPEMIIKFINQIQWNMKVQVLKVRSDNETEFKNEKLRSYYENLGIMHQTSIAQMPQQNVVVDVEIKYLSRLQEQCLFFLRVPEFLWAEVIATTYFTQNHSLVHKKYNKMMYQLTKGRKPNVQYFHVFSYLCYPINDRDDLGKMKPKENIVIFIGYSESSRGFHI</sequence>
<dbReference type="PROSITE" id="PS50994">
    <property type="entry name" value="INTEGRASE"/>
    <property type="match status" value="1"/>
</dbReference>
<feature type="domain" description="Integrase catalytic" evidence="1">
    <location>
        <begin position="253"/>
        <end position="435"/>
    </location>
</feature>
<dbReference type="AlphaFoldDB" id="A0A6L2KTZ4"/>
<comment type="caution">
    <text evidence="2">The sequence shown here is derived from an EMBL/GenBank/DDBJ whole genome shotgun (WGS) entry which is preliminary data.</text>
</comment>
<evidence type="ECO:0000313" key="2">
    <source>
        <dbReference type="EMBL" id="GEU53073.1"/>
    </source>
</evidence>
<dbReference type="GO" id="GO:0015074">
    <property type="term" value="P:DNA integration"/>
    <property type="evidence" value="ECO:0007669"/>
    <property type="project" value="InterPro"/>
</dbReference>
<proteinExistence type="predicted"/>
<accession>A0A6L2KTZ4</accession>
<dbReference type="InterPro" id="IPR036397">
    <property type="entry name" value="RNaseH_sf"/>
</dbReference>
<dbReference type="InterPro" id="IPR039537">
    <property type="entry name" value="Retrotran_Ty1/copia-like"/>
</dbReference>
<dbReference type="Pfam" id="PF13976">
    <property type="entry name" value="gag_pre-integrs"/>
    <property type="match status" value="1"/>
</dbReference>
<dbReference type="GO" id="GO:0003676">
    <property type="term" value="F:nucleic acid binding"/>
    <property type="evidence" value="ECO:0007669"/>
    <property type="project" value="InterPro"/>
</dbReference>
<name>A0A6L2KTZ4_TANCI</name>
<evidence type="ECO:0000259" key="1">
    <source>
        <dbReference type="PROSITE" id="PS50994"/>
    </source>
</evidence>
<gene>
    <name evidence="2" type="ORF">Tci_025051</name>
</gene>
<dbReference type="EMBL" id="BKCJ010003115">
    <property type="protein sequence ID" value="GEU53073.1"/>
    <property type="molecule type" value="Genomic_DNA"/>
</dbReference>
<dbReference type="InterPro" id="IPR025724">
    <property type="entry name" value="GAG-pre-integrase_dom"/>
</dbReference>